<evidence type="ECO:0000313" key="3">
    <source>
        <dbReference type="Proteomes" id="UP000242243"/>
    </source>
</evidence>
<sequence length="139" mass="15740">MKILNFLKKKKRIDPIKVSALKQDVIAEIMESNPYKGIAFEGLSNKEVKSLERTQNNPVFEITDHKVTGFTATKKGKTCTVFYDDKQIGTVKSENMPEEKLDTELTGSINGGKRKYMDLDGQGGVKLFTKKSRYVLYLI</sequence>
<dbReference type="OrthoDB" id="9943412at2"/>
<proteinExistence type="predicted"/>
<evidence type="ECO:0000313" key="1">
    <source>
        <dbReference type="EMBL" id="GEM02768.1"/>
    </source>
</evidence>
<reference evidence="2 3" key="1">
    <citation type="submission" date="2016-10" db="EMBL/GenBank/DDBJ databases">
        <authorList>
            <person name="de Groot N.N."/>
        </authorList>
    </citation>
    <scope>NUCLEOTIDE SEQUENCE [LARGE SCALE GENOMIC DNA]</scope>
    <source>
        <strain evidence="2 3">DSM 17073</strain>
    </source>
</reference>
<evidence type="ECO:0000313" key="2">
    <source>
        <dbReference type="EMBL" id="SFP66116.1"/>
    </source>
</evidence>
<dbReference type="Proteomes" id="UP000242243">
    <property type="component" value="Unassembled WGS sequence"/>
</dbReference>
<dbReference type="AlphaFoldDB" id="A0A1I5S7A6"/>
<organism evidence="2 3">
    <name type="scientific">Halolactibacillus halophilus</name>
    <dbReference type="NCBI Taxonomy" id="306540"/>
    <lineage>
        <taxon>Bacteria</taxon>
        <taxon>Bacillati</taxon>
        <taxon>Bacillota</taxon>
        <taxon>Bacilli</taxon>
        <taxon>Bacillales</taxon>
        <taxon>Bacillaceae</taxon>
        <taxon>Halolactibacillus</taxon>
    </lineage>
</organism>
<reference evidence="1 4" key="2">
    <citation type="submission" date="2019-07" db="EMBL/GenBank/DDBJ databases">
        <title>Whole genome shotgun sequence of Halolactibacillus halophilus NBRC 100868.</title>
        <authorList>
            <person name="Hosoyama A."/>
            <person name="Uohara A."/>
            <person name="Ohji S."/>
            <person name="Ichikawa N."/>
        </authorList>
    </citation>
    <scope>NUCLEOTIDE SEQUENCE [LARGE SCALE GENOMIC DNA]</scope>
    <source>
        <strain evidence="1 4">NBRC 100868</strain>
    </source>
</reference>
<dbReference type="EMBL" id="BJWI01000058">
    <property type="protein sequence ID" value="GEM02768.1"/>
    <property type="molecule type" value="Genomic_DNA"/>
</dbReference>
<accession>A0A1I5S7A6</accession>
<dbReference type="RefSeq" id="WP_089833411.1">
    <property type="nucleotide sequence ID" value="NZ_BJWI01000058.1"/>
</dbReference>
<gene>
    <name evidence="1" type="ORF">HHA03_23000</name>
    <name evidence="2" type="ORF">SAMN05421839_13929</name>
</gene>
<dbReference type="Proteomes" id="UP000321547">
    <property type="component" value="Unassembled WGS sequence"/>
</dbReference>
<evidence type="ECO:0000313" key="4">
    <source>
        <dbReference type="Proteomes" id="UP000321547"/>
    </source>
</evidence>
<dbReference type="STRING" id="306540.SAMN05421839_13929"/>
<name>A0A1I5S7A6_9BACI</name>
<keyword evidence="4" id="KW-1185">Reference proteome</keyword>
<dbReference type="EMBL" id="FOXC01000039">
    <property type="protein sequence ID" value="SFP66116.1"/>
    <property type="molecule type" value="Genomic_DNA"/>
</dbReference>
<protein>
    <submittedName>
        <fullName evidence="2">Uncharacterized protein</fullName>
    </submittedName>
</protein>